<reference evidence="5" key="1">
    <citation type="journal article" date="2020" name="Nature">
        <title>Giant virus diversity and host interactions through global metagenomics.</title>
        <authorList>
            <person name="Schulz F."/>
            <person name="Roux S."/>
            <person name="Paez-Espino D."/>
            <person name="Jungbluth S."/>
            <person name="Walsh D.A."/>
            <person name="Denef V.J."/>
            <person name="McMahon K.D."/>
            <person name="Konstantinidis K.T."/>
            <person name="Eloe-Fadrosh E.A."/>
            <person name="Kyrpides N.C."/>
            <person name="Woyke T."/>
        </authorList>
    </citation>
    <scope>NUCLEOTIDE SEQUENCE</scope>
    <source>
        <strain evidence="5">GVMAG-M-3300001351-8</strain>
    </source>
</reference>
<comment type="similarity">
    <text evidence="1">Belongs to the NAD-dependent glycerol-3-phosphate dehydrogenase family.</text>
</comment>
<dbReference type="PANTHER" id="PTHR11728:SF1">
    <property type="entry name" value="GLYCEROL-3-PHOSPHATE DEHYDROGENASE [NAD(+)] 2, CHLOROPLASTIC"/>
    <property type="match status" value="1"/>
</dbReference>
<evidence type="ECO:0000256" key="2">
    <source>
        <dbReference type="ARBA" id="ARBA00023002"/>
    </source>
</evidence>
<dbReference type="EMBL" id="MN738864">
    <property type="protein sequence ID" value="QHT28738.1"/>
    <property type="molecule type" value="Genomic_DNA"/>
</dbReference>
<dbReference type="SUPFAM" id="SSF48179">
    <property type="entry name" value="6-phosphogluconate dehydrogenase C-terminal domain-like"/>
    <property type="match status" value="1"/>
</dbReference>
<accession>A0A6C0EIB8</accession>
<feature type="domain" description="Glycerol-3-phosphate dehydrogenase NAD-dependent N-terminal" evidence="3">
    <location>
        <begin position="2"/>
        <end position="137"/>
    </location>
</feature>
<dbReference type="InterPro" id="IPR011128">
    <property type="entry name" value="G3P_DH_NAD-dep_N"/>
</dbReference>
<dbReference type="InterPro" id="IPR008927">
    <property type="entry name" value="6-PGluconate_DH-like_C_sf"/>
</dbReference>
<proteinExistence type="inferred from homology"/>
<dbReference type="InterPro" id="IPR036291">
    <property type="entry name" value="NAD(P)-bd_dom_sf"/>
</dbReference>
<dbReference type="InterPro" id="IPR006109">
    <property type="entry name" value="G3P_DH_NAD-dep_C"/>
</dbReference>
<organism evidence="5">
    <name type="scientific">viral metagenome</name>
    <dbReference type="NCBI Taxonomy" id="1070528"/>
    <lineage>
        <taxon>unclassified sequences</taxon>
        <taxon>metagenomes</taxon>
        <taxon>organismal metagenomes</taxon>
    </lineage>
</organism>
<dbReference type="GO" id="GO:0046168">
    <property type="term" value="P:glycerol-3-phosphate catabolic process"/>
    <property type="evidence" value="ECO:0007669"/>
    <property type="project" value="InterPro"/>
</dbReference>
<dbReference type="PIRSF" id="PIRSF000114">
    <property type="entry name" value="Glycerol-3-P_dh"/>
    <property type="match status" value="1"/>
</dbReference>
<feature type="domain" description="Glycerol-3-phosphate dehydrogenase NAD-dependent C-terminal" evidence="4">
    <location>
        <begin position="164"/>
        <end position="269"/>
    </location>
</feature>
<dbReference type="GO" id="GO:0005975">
    <property type="term" value="P:carbohydrate metabolic process"/>
    <property type="evidence" value="ECO:0007669"/>
    <property type="project" value="InterPro"/>
</dbReference>
<dbReference type="InterPro" id="IPR006168">
    <property type="entry name" value="G3P_DH_NAD-dep"/>
</dbReference>
<dbReference type="GO" id="GO:0005829">
    <property type="term" value="C:cytosol"/>
    <property type="evidence" value="ECO:0007669"/>
    <property type="project" value="TreeGrafter"/>
</dbReference>
<sequence length="299" mass="33976">MKIAIIGTGIFAIATASLLDKNLDNFTIIGRDKNQLDDLKTGNCNPKYSNYKIKATLNTELLDDCNFNNYDILFYCLPTLALNNRYLSTNSLIVFTCKGFRENFLFESVKNYVLLSGPSYANELISEKYTSFTVSSFSLKNCEIISRLIKTKYCLLYTSLCPKSIELFGIFKNIISIGCGLINELDMGKNVEASFIIKFLDNIYKTFDINKSELYQPAGIGDIYLSCSVNSRNYRFGKNLIYKTNKIPNNTTLEGLDSLKQLNSKLKDNLINLFYDLIMNCPVLSPNEIKNKIINLLNY</sequence>
<evidence type="ECO:0008006" key="6">
    <source>
        <dbReference type="Google" id="ProtNLM"/>
    </source>
</evidence>
<evidence type="ECO:0000256" key="1">
    <source>
        <dbReference type="ARBA" id="ARBA00011009"/>
    </source>
</evidence>
<dbReference type="AlphaFoldDB" id="A0A6C0EIB8"/>
<dbReference type="Gene3D" id="3.40.50.720">
    <property type="entry name" value="NAD(P)-binding Rossmann-like Domain"/>
    <property type="match status" value="1"/>
</dbReference>
<dbReference type="Pfam" id="PF01210">
    <property type="entry name" value="NAD_Gly3P_dh_N"/>
    <property type="match status" value="1"/>
</dbReference>
<evidence type="ECO:0000259" key="3">
    <source>
        <dbReference type="Pfam" id="PF01210"/>
    </source>
</evidence>
<dbReference type="Gene3D" id="1.10.1040.10">
    <property type="entry name" value="N-(1-d-carboxylethyl)-l-norvaline Dehydrogenase, domain 2"/>
    <property type="match status" value="1"/>
</dbReference>
<keyword evidence="2" id="KW-0560">Oxidoreductase</keyword>
<dbReference type="GO" id="GO:0051287">
    <property type="term" value="F:NAD binding"/>
    <property type="evidence" value="ECO:0007669"/>
    <property type="project" value="InterPro"/>
</dbReference>
<dbReference type="SUPFAM" id="SSF51735">
    <property type="entry name" value="NAD(P)-binding Rossmann-fold domains"/>
    <property type="match status" value="1"/>
</dbReference>
<evidence type="ECO:0000313" key="5">
    <source>
        <dbReference type="EMBL" id="QHT28738.1"/>
    </source>
</evidence>
<dbReference type="PANTHER" id="PTHR11728">
    <property type="entry name" value="GLYCEROL-3-PHOSPHATE DEHYDROGENASE"/>
    <property type="match status" value="1"/>
</dbReference>
<protein>
    <recommendedName>
        <fullName evidence="6">Glycerol-3-phosphate dehydrogenase (NAD(P)(+))</fullName>
    </recommendedName>
</protein>
<dbReference type="InterPro" id="IPR013328">
    <property type="entry name" value="6PGD_dom2"/>
</dbReference>
<evidence type="ECO:0000259" key="4">
    <source>
        <dbReference type="Pfam" id="PF07479"/>
    </source>
</evidence>
<dbReference type="Pfam" id="PF07479">
    <property type="entry name" value="NAD_Gly3P_dh_C"/>
    <property type="match status" value="1"/>
</dbReference>
<dbReference type="GO" id="GO:0047952">
    <property type="term" value="F:glycerol-3-phosphate dehydrogenase [NAD(P)+] activity"/>
    <property type="evidence" value="ECO:0007669"/>
    <property type="project" value="TreeGrafter"/>
</dbReference>
<name>A0A6C0EIB8_9ZZZZ</name>